<feature type="signal peptide" evidence="1">
    <location>
        <begin position="1"/>
        <end position="25"/>
    </location>
</feature>
<dbReference type="InterPro" id="IPR036582">
    <property type="entry name" value="Mao_N_sf"/>
</dbReference>
<evidence type="ECO:0000259" key="2">
    <source>
        <dbReference type="Pfam" id="PF07833"/>
    </source>
</evidence>
<evidence type="ECO:0000313" key="3">
    <source>
        <dbReference type="EMBL" id="GIQ67101.1"/>
    </source>
</evidence>
<dbReference type="SUPFAM" id="SSF55383">
    <property type="entry name" value="Copper amine oxidase, domain N"/>
    <property type="match status" value="1"/>
</dbReference>
<dbReference type="EMBL" id="BOVJ01000255">
    <property type="protein sequence ID" value="GIQ67101.1"/>
    <property type="molecule type" value="Genomic_DNA"/>
</dbReference>
<dbReference type="InterPro" id="IPR012854">
    <property type="entry name" value="Cu_amine_oxidase-like_N"/>
</dbReference>
<accession>A0ABQ4NFZ0</accession>
<reference evidence="3 4" key="1">
    <citation type="submission" date="2021-04" db="EMBL/GenBank/DDBJ databases">
        <title>Draft genome sequence of Paenibacillus cisolokensis, LC2-13A.</title>
        <authorList>
            <person name="Uke A."/>
            <person name="Chhe C."/>
            <person name="Baramee S."/>
            <person name="Kosugi A."/>
        </authorList>
    </citation>
    <scope>NUCLEOTIDE SEQUENCE [LARGE SCALE GENOMIC DNA]</scope>
    <source>
        <strain evidence="3 4">LC2-13A</strain>
    </source>
</reference>
<keyword evidence="1" id="KW-0732">Signal</keyword>
<feature type="chain" id="PRO_5045082187" description="Copper amine oxidase-like N-terminal domain-containing protein" evidence="1">
    <location>
        <begin position="26"/>
        <end position="217"/>
    </location>
</feature>
<sequence>MKKKLSLVLSGTILAVALVSGAAVASGPIKLFVNGKEIRSDVAPVVEKGRVLVPIRWVAEALGADVKWDKNSQSVRIEDQGGQSASQHLELIERFYAPESAKEAAETWAEAVKQRNGAVQYSLLSPEAQKATIDEFEQWNWVPGVSSPWTDKYTVSLLSSNNKDRYVYTVEFQMKTSTGDAGKGNVEVTVVYKDDRWVITDIEPDPDAKSLPDLVLP</sequence>
<feature type="domain" description="Copper amine oxidase-like N-terminal" evidence="2">
    <location>
        <begin position="32"/>
        <end position="81"/>
    </location>
</feature>
<dbReference type="RefSeq" id="WP_213531829.1">
    <property type="nucleotide sequence ID" value="NZ_BOVJ01000255.1"/>
</dbReference>
<dbReference type="Gene3D" id="3.30.457.10">
    <property type="entry name" value="Copper amine oxidase-like, N-terminal domain"/>
    <property type="match status" value="1"/>
</dbReference>
<proteinExistence type="predicted"/>
<evidence type="ECO:0000313" key="4">
    <source>
        <dbReference type="Proteomes" id="UP000680304"/>
    </source>
</evidence>
<keyword evidence="4" id="KW-1185">Reference proteome</keyword>
<protein>
    <recommendedName>
        <fullName evidence="2">Copper amine oxidase-like N-terminal domain-containing protein</fullName>
    </recommendedName>
</protein>
<name>A0ABQ4NFZ0_9BACL</name>
<dbReference type="Pfam" id="PF07833">
    <property type="entry name" value="Cu_amine_oxidN1"/>
    <property type="match status" value="1"/>
</dbReference>
<organism evidence="3 4">
    <name type="scientific">Paenibacillus cisolokensis</name>
    <dbReference type="NCBI Taxonomy" id="1658519"/>
    <lineage>
        <taxon>Bacteria</taxon>
        <taxon>Bacillati</taxon>
        <taxon>Bacillota</taxon>
        <taxon>Bacilli</taxon>
        <taxon>Bacillales</taxon>
        <taxon>Paenibacillaceae</taxon>
        <taxon>Paenibacillus</taxon>
    </lineage>
</organism>
<evidence type="ECO:0000256" key="1">
    <source>
        <dbReference type="SAM" id="SignalP"/>
    </source>
</evidence>
<dbReference type="Proteomes" id="UP000680304">
    <property type="component" value="Unassembled WGS sequence"/>
</dbReference>
<gene>
    <name evidence="3" type="ORF">PACILC2_56690</name>
</gene>
<comment type="caution">
    <text evidence="3">The sequence shown here is derived from an EMBL/GenBank/DDBJ whole genome shotgun (WGS) entry which is preliminary data.</text>
</comment>